<dbReference type="Pfam" id="PF18998">
    <property type="entry name" value="Flg_new_2"/>
    <property type="match status" value="2"/>
</dbReference>
<keyword evidence="2" id="KW-0119">Carbohydrate metabolism</keyword>
<name>A0ABW4I9U7_9SPHI</name>
<comment type="subcellular location">
    <subcellularLocation>
        <location evidence="2">Secreted</location>
    </subcellularLocation>
</comment>
<evidence type="ECO:0000259" key="3">
    <source>
        <dbReference type="PROSITE" id="PS51175"/>
    </source>
</evidence>
<dbReference type="EMBL" id="JBHUDG010000005">
    <property type="protein sequence ID" value="MFD1629533.1"/>
    <property type="molecule type" value="Genomic_DNA"/>
</dbReference>
<accession>A0ABW4I9U7</accession>
<dbReference type="InterPro" id="IPR002022">
    <property type="entry name" value="Pec_lyase"/>
</dbReference>
<dbReference type="InterPro" id="IPR008979">
    <property type="entry name" value="Galactose-bd-like_sf"/>
</dbReference>
<keyword evidence="2" id="KW-0624">Polysaccharide degradation</keyword>
<dbReference type="SUPFAM" id="SSF49785">
    <property type="entry name" value="Galactose-binding domain-like"/>
    <property type="match status" value="1"/>
</dbReference>
<dbReference type="Proteomes" id="UP001597118">
    <property type="component" value="Unassembled WGS sequence"/>
</dbReference>
<dbReference type="NCBIfam" id="TIGR04183">
    <property type="entry name" value="Por_Secre_tail"/>
    <property type="match status" value="1"/>
</dbReference>
<dbReference type="RefSeq" id="WP_379661914.1">
    <property type="nucleotide sequence ID" value="NZ_JBHUDG010000005.1"/>
</dbReference>
<dbReference type="InterPro" id="IPR055240">
    <property type="entry name" value="CBM13-like"/>
</dbReference>
<keyword evidence="5" id="KW-1185">Reference proteome</keyword>
<dbReference type="SMART" id="SM00656">
    <property type="entry name" value="Amb_all"/>
    <property type="match status" value="1"/>
</dbReference>
<gene>
    <name evidence="4" type="ORF">ACFSAH_06570</name>
</gene>
<dbReference type="InterPro" id="IPR012334">
    <property type="entry name" value="Pectin_lyas_fold"/>
</dbReference>
<protein>
    <submittedName>
        <fullName evidence="4">T9SS type A sorting domain-containing protein</fullName>
    </submittedName>
</protein>
<dbReference type="InterPro" id="IPR045032">
    <property type="entry name" value="PEL"/>
</dbReference>
<dbReference type="PANTHER" id="PTHR31683">
    <property type="entry name" value="PECTATE LYASE 18-RELATED"/>
    <property type="match status" value="1"/>
</dbReference>
<dbReference type="InterPro" id="IPR011050">
    <property type="entry name" value="Pectin_lyase_fold/virulence"/>
</dbReference>
<keyword evidence="2" id="KW-0964">Secreted</keyword>
<reference evidence="5" key="1">
    <citation type="journal article" date="2019" name="Int. J. Syst. Evol. Microbiol.">
        <title>The Global Catalogue of Microorganisms (GCM) 10K type strain sequencing project: providing services to taxonomists for standard genome sequencing and annotation.</title>
        <authorList>
            <consortium name="The Broad Institute Genomics Platform"/>
            <consortium name="The Broad Institute Genome Sequencing Center for Infectious Disease"/>
            <person name="Wu L."/>
            <person name="Ma J."/>
        </authorList>
    </citation>
    <scope>NUCLEOTIDE SEQUENCE [LARGE SCALE GENOMIC DNA]</scope>
    <source>
        <strain evidence="5">CCUG 53762</strain>
    </source>
</reference>
<evidence type="ECO:0000313" key="4">
    <source>
        <dbReference type="EMBL" id="MFD1629533.1"/>
    </source>
</evidence>
<dbReference type="InterPro" id="IPR032186">
    <property type="entry name" value="DUF5018"/>
</dbReference>
<dbReference type="Gene3D" id="2.60.40.2340">
    <property type="match status" value="2"/>
</dbReference>
<dbReference type="Pfam" id="PF16410">
    <property type="entry name" value="DUF5018"/>
    <property type="match status" value="1"/>
</dbReference>
<dbReference type="InterPro" id="IPR026444">
    <property type="entry name" value="Secre_tail"/>
</dbReference>
<dbReference type="Gene3D" id="2.60.120.260">
    <property type="entry name" value="Galactose-binding domain-like"/>
    <property type="match status" value="1"/>
</dbReference>
<dbReference type="Gene3D" id="2.160.20.10">
    <property type="entry name" value="Single-stranded right-handed beta-helix, Pectin lyase-like"/>
    <property type="match status" value="1"/>
</dbReference>
<evidence type="ECO:0000256" key="2">
    <source>
        <dbReference type="RuleBase" id="RU361173"/>
    </source>
</evidence>
<dbReference type="Pfam" id="PF00544">
    <property type="entry name" value="Pectate_lyase_4"/>
    <property type="match status" value="1"/>
</dbReference>
<organism evidence="4 5">
    <name type="scientific">Pseudopedobacter beijingensis</name>
    <dbReference type="NCBI Taxonomy" id="1207056"/>
    <lineage>
        <taxon>Bacteria</taxon>
        <taxon>Pseudomonadati</taxon>
        <taxon>Bacteroidota</taxon>
        <taxon>Sphingobacteriia</taxon>
        <taxon>Sphingobacteriales</taxon>
        <taxon>Sphingobacteriaceae</taxon>
        <taxon>Pseudopedobacter</taxon>
    </lineage>
</organism>
<dbReference type="PANTHER" id="PTHR31683:SF18">
    <property type="entry name" value="PECTATE LYASE 21-RELATED"/>
    <property type="match status" value="1"/>
</dbReference>
<dbReference type="InterPro" id="IPR005084">
    <property type="entry name" value="CBM6"/>
</dbReference>
<dbReference type="Pfam" id="PF22704">
    <property type="entry name" value="CBM13-like"/>
    <property type="match status" value="1"/>
</dbReference>
<dbReference type="PROSITE" id="PS51175">
    <property type="entry name" value="CBM6"/>
    <property type="match status" value="1"/>
</dbReference>
<evidence type="ECO:0000256" key="1">
    <source>
        <dbReference type="ARBA" id="ARBA00023239"/>
    </source>
</evidence>
<comment type="similarity">
    <text evidence="2">Belongs to the polysaccharide lyase 1 family.</text>
</comment>
<comment type="caution">
    <text evidence="4">The sequence shown here is derived from an EMBL/GenBank/DDBJ whole genome shotgun (WGS) entry which is preliminary data.</text>
</comment>
<keyword evidence="1 2" id="KW-0456">Lyase</keyword>
<proteinExistence type="inferred from homology"/>
<dbReference type="SUPFAM" id="SSF51126">
    <property type="entry name" value="Pectin lyase-like"/>
    <property type="match status" value="1"/>
</dbReference>
<dbReference type="Pfam" id="PF18962">
    <property type="entry name" value="Por_Secre_tail"/>
    <property type="match status" value="1"/>
</dbReference>
<feature type="domain" description="CBM6" evidence="3">
    <location>
        <begin position="373"/>
        <end position="495"/>
    </location>
</feature>
<sequence>MKKIRQLIYFLYCFVLLGIVTPLKAQDAYWTEGFESTNITGSSGSAYTTPTSITTETGNWTFYYAYRAGSFCEGSKGLRLLKSQNAYAVTPVLPDGLSRLTFKEPANQVRTFHIYATPTTSGDMDWKLLTTVVTNSSNTACTNLYEVNTSNYASVIAPAAIRRIKIVNEGTGDANLDVLTLYKATQGVSSDVEVLSFKINGQIGQENISYGNGTIDINVASGTNLNTAPTAITLSSGATITPAKEVVQDFSSPITYTVLAEDGTTTKDWVVTVHQILSSEKEITDFKLSADQIGSAAVNSASATILVTMPIGISVTNLIPLTLGVSAHATVNPAIGAALDFSSNVVYTVTAQDGTTKNWTVSVVFVDPNQTFTTYEAEDADFTGKVDTQHAGFSGSGFIDFLSGGDNQITFAVCQQTTGVQTMKIRYAFAKDDDRTAELYVNNVFIQNVSFPKTGALFTDWSDVLVAVNLQAGVNNIQLTWDLTDGPNLDKIELSGAPCTSYTVNVTTDNEGIVSFSPKRRGNKYYDGEEVTLLAEEKANLKFLHWGGDILGTENPKTFNVDGNKNITAQFQQIQTYKVNVTVNGIGEVSLSPAGGEYTAGTEVTLTAKSILGSTFENWGGALSGSTAVQVITVSDNKNIIANFSSDDIQIDFKTPVGFAAANGDGFNGPTTGGDANGIGTKKDTVYINGPSEFDKLCQILKDRIKYKGISNNPLTIVLETGVYPDVPANGISVWGNHMLDIQEQANLTIIGRKNVVLNFGINVKRSQNIIIRNITFQDYYDDGINIGNTETNHIWVDHCTVGHPTTMPVNTEHPDGGIDIKDGASYVTVSWTIYRNSWKTGLIGHSDSNGAKDIGRLKVTHYANHYLHTNSRNPRVRFGEVHVLNCLGENIMLYGIAASNLSQVYAENNFYLNSRWPMYADRASADFNALYQPGNDATFSSKTGNKVATGLKQIGNEYDDSGLPVITSKINPAMLNPGGRSVKFDEFNPEQVFDPKTYYSYTAFPASAVKTLIPMFAGADKIDWFPNETLPIEFTDFKAQVEKSTTGVQQVRLSWKVLNQDKADRFEIIKIQQDREEVVQSVKADGSAFYTAIDKQPYDGTSYYKLRQYDRNGERFESDLKVVKIEGLSNLTLYPNPAEDFVMIGANTGSQINIYSIDGKIMQQVNETLTNQVKVDVSAWKPGVYLVEVVFEMKKEIFKMIKK</sequence>
<dbReference type="InterPro" id="IPR044060">
    <property type="entry name" value="Bacterial_rp_domain"/>
</dbReference>
<evidence type="ECO:0000313" key="5">
    <source>
        <dbReference type="Proteomes" id="UP001597118"/>
    </source>
</evidence>